<sequence length="197" mass="21745">MGKKGKLPVKGVGEIWAESKSENLSLRLTPTGKRLARKRAEEEGLSLAEVVELYGRGSIDVEQVDGEKTITPQFVINSLKTFTKEHLAEFISIASKLLVGNYIEIQEKVEYSIAELIKKEVDSRYGKDIAAFAEDVALPIERVNALLNGEYPSDLDLISIAAFLTKNDGSTYTLEEVIVIRKSCFGNGHTSGEELRP</sequence>
<accession>A0A1Z4LTD9</accession>
<name>A0A1Z4LTD9_9CYAN</name>
<evidence type="ECO:0000313" key="1">
    <source>
        <dbReference type="EMBL" id="BAY84510.1"/>
    </source>
</evidence>
<keyword evidence="2" id="KW-1185">Reference proteome</keyword>
<dbReference type="OrthoDB" id="518753at2"/>
<gene>
    <name evidence="1" type="ORF">NIES267_40060</name>
</gene>
<protein>
    <submittedName>
        <fullName evidence="1">Uncharacterized protein</fullName>
    </submittedName>
</protein>
<reference evidence="1 2" key="1">
    <citation type="submission" date="2017-06" db="EMBL/GenBank/DDBJ databases">
        <title>Genome sequencing of cyanobaciteial culture collection at National Institute for Environmental Studies (NIES).</title>
        <authorList>
            <person name="Hirose Y."/>
            <person name="Shimura Y."/>
            <person name="Fujisawa T."/>
            <person name="Nakamura Y."/>
            <person name="Kawachi M."/>
        </authorList>
    </citation>
    <scope>NUCLEOTIDE SEQUENCE [LARGE SCALE GENOMIC DNA]</scope>
    <source>
        <strain evidence="1 2">NIES-267</strain>
    </source>
</reference>
<proteinExistence type="predicted"/>
<dbReference type="EMBL" id="AP018227">
    <property type="protein sequence ID" value="BAY84510.1"/>
    <property type="molecule type" value="Genomic_DNA"/>
</dbReference>
<dbReference type="AlphaFoldDB" id="A0A1Z4LTD9"/>
<organism evidence="1 2">
    <name type="scientific">Calothrix parasitica NIES-267</name>
    <dbReference type="NCBI Taxonomy" id="1973488"/>
    <lineage>
        <taxon>Bacteria</taxon>
        <taxon>Bacillati</taxon>
        <taxon>Cyanobacteriota</taxon>
        <taxon>Cyanophyceae</taxon>
        <taxon>Nostocales</taxon>
        <taxon>Calotrichaceae</taxon>
        <taxon>Calothrix</taxon>
    </lineage>
</organism>
<dbReference type="Proteomes" id="UP000218418">
    <property type="component" value="Chromosome"/>
</dbReference>
<evidence type="ECO:0000313" key="2">
    <source>
        <dbReference type="Proteomes" id="UP000218418"/>
    </source>
</evidence>